<dbReference type="OrthoDB" id="3265734at2759"/>
<evidence type="ECO:0000313" key="4">
    <source>
        <dbReference type="Proteomes" id="UP000297245"/>
    </source>
</evidence>
<dbReference type="EMBL" id="ML179331">
    <property type="protein sequence ID" value="THU90548.1"/>
    <property type="molecule type" value="Genomic_DNA"/>
</dbReference>
<keyword evidence="2" id="KW-0812">Transmembrane</keyword>
<name>A0A4S8LP25_DENBC</name>
<dbReference type="Proteomes" id="UP000297245">
    <property type="component" value="Unassembled WGS sequence"/>
</dbReference>
<protein>
    <submittedName>
        <fullName evidence="3">Uncharacterized protein</fullName>
    </submittedName>
</protein>
<sequence>MSSTWTRLDDTDPKIVYEGNWRTVNASGCSALLTFTGTQIKIGATLDTKNPEDLSPIFNLYLDGKLVLRYEPNLTFSGVQIVENQQLMPIFSSPILDNATHTLLISNQVKTANTIWLDYFDLLSLDPTTSSQPLPNLSTRSPSNTQLGGGSNTLSPSVSANTEKSLTLSAGGIVGITLGAIGLILMFTLAFLLWKRSKPDYRTTLGSSMTKNLNAVLRFDDGV</sequence>
<dbReference type="AlphaFoldDB" id="A0A4S8LP25"/>
<keyword evidence="4" id="KW-1185">Reference proteome</keyword>
<feature type="transmembrane region" description="Helical" evidence="2">
    <location>
        <begin position="168"/>
        <end position="194"/>
    </location>
</feature>
<evidence type="ECO:0000256" key="2">
    <source>
        <dbReference type="SAM" id="Phobius"/>
    </source>
</evidence>
<organism evidence="3 4">
    <name type="scientific">Dendrothele bispora (strain CBS 962.96)</name>
    <dbReference type="NCBI Taxonomy" id="1314807"/>
    <lineage>
        <taxon>Eukaryota</taxon>
        <taxon>Fungi</taxon>
        <taxon>Dikarya</taxon>
        <taxon>Basidiomycota</taxon>
        <taxon>Agaricomycotina</taxon>
        <taxon>Agaricomycetes</taxon>
        <taxon>Agaricomycetidae</taxon>
        <taxon>Agaricales</taxon>
        <taxon>Agaricales incertae sedis</taxon>
        <taxon>Dendrothele</taxon>
    </lineage>
</organism>
<evidence type="ECO:0000313" key="3">
    <source>
        <dbReference type="EMBL" id="THU90548.1"/>
    </source>
</evidence>
<keyword evidence="2" id="KW-0472">Membrane</keyword>
<gene>
    <name evidence="3" type="ORF">K435DRAFT_801910</name>
</gene>
<keyword evidence="2" id="KW-1133">Transmembrane helix</keyword>
<dbReference type="Gene3D" id="2.60.120.260">
    <property type="entry name" value="Galactose-binding domain-like"/>
    <property type="match status" value="1"/>
</dbReference>
<reference evidence="3 4" key="1">
    <citation type="journal article" date="2019" name="Nat. Ecol. Evol.">
        <title>Megaphylogeny resolves global patterns of mushroom evolution.</title>
        <authorList>
            <person name="Varga T."/>
            <person name="Krizsan K."/>
            <person name="Foldi C."/>
            <person name="Dima B."/>
            <person name="Sanchez-Garcia M."/>
            <person name="Sanchez-Ramirez S."/>
            <person name="Szollosi G.J."/>
            <person name="Szarkandi J.G."/>
            <person name="Papp V."/>
            <person name="Albert L."/>
            <person name="Andreopoulos W."/>
            <person name="Angelini C."/>
            <person name="Antonin V."/>
            <person name="Barry K.W."/>
            <person name="Bougher N.L."/>
            <person name="Buchanan P."/>
            <person name="Buyck B."/>
            <person name="Bense V."/>
            <person name="Catcheside P."/>
            <person name="Chovatia M."/>
            <person name="Cooper J."/>
            <person name="Damon W."/>
            <person name="Desjardin D."/>
            <person name="Finy P."/>
            <person name="Geml J."/>
            <person name="Haridas S."/>
            <person name="Hughes K."/>
            <person name="Justo A."/>
            <person name="Karasinski D."/>
            <person name="Kautmanova I."/>
            <person name="Kiss B."/>
            <person name="Kocsube S."/>
            <person name="Kotiranta H."/>
            <person name="LaButti K.M."/>
            <person name="Lechner B.E."/>
            <person name="Liimatainen K."/>
            <person name="Lipzen A."/>
            <person name="Lukacs Z."/>
            <person name="Mihaltcheva S."/>
            <person name="Morgado L.N."/>
            <person name="Niskanen T."/>
            <person name="Noordeloos M.E."/>
            <person name="Ohm R.A."/>
            <person name="Ortiz-Santana B."/>
            <person name="Ovrebo C."/>
            <person name="Racz N."/>
            <person name="Riley R."/>
            <person name="Savchenko A."/>
            <person name="Shiryaev A."/>
            <person name="Soop K."/>
            <person name="Spirin V."/>
            <person name="Szebenyi C."/>
            <person name="Tomsovsky M."/>
            <person name="Tulloss R.E."/>
            <person name="Uehling J."/>
            <person name="Grigoriev I.V."/>
            <person name="Vagvolgyi C."/>
            <person name="Papp T."/>
            <person name="Martin F.M."/>
            <person name="Miettinen O."/>
            <person name="Hibbett D.S."/>
            <person name="Nagy L.G."/>
        </authorList>
    </citation>
    <scope>NUCLEOTIDE SEQUENCE [LARGE SCALE GENOMIC DNA]</scope>
    <source>
        <strain evidence="3 4">CBS 962.96</strain>
    </source>
</reference>
<proteinExistence type="predicted"/>
<evidence type="ECO:0000256" key="1">
    <source>
        <dbReference type="SAM" id="MobiDB-lite"/>
    </source>
</evidence>
<feature type="region of interest" description="Disordered" evidence="1">
    <location>
        <begin position="131"/>
        <end position="158"/>
    </location>
</feature>
<accession>A0A4S8LP25</accession>